<name>A0A1F5WGW1_9BACT</name>
<dbReference type="Pfam" id="PF01978">
    <property type="entry name" value="TrmB"/>
    <property type="match status" value="1"/>
</dbReference>
<sequence length="239" mass="27409">MEKIDILGKIGLDDHESTIYLALLEHGPSYISDIAKTTGIHRPTIYKIIPLLQKRGLVSQSPKGKRVRYVAESPEKLKDIVNQLVSNVDAMLPELEKTYESQGKRPIVKYVEGKEGIRSIFEDIVASLPKGGVFYRYSSTRGPHEEYLSPRYKELRDQKQIERFVITSQERIQQKSKRLDRAEKAVPPQSGLFDYDIVQLIYGSKVAFVDYNTETAFIVENPIIAAFQRKLFKLLYSKL</sequence>
<reference evidence="2 3" key="1">
    <citation type="journal article" date="2016" name="Nat. Commun.">
        <title>Thousands of microbial genomes shed light on interconnected biogeochemical processes in an aquifer system.</title>
        <authorList>
            <person name="Anantharaman K."/>
            <person name="Brown C.T."/>
            <person name="Hug L.A."/>
            <person name="Sharon I."/>
            <person name="Castelle C.J."/>
            <person name="Probst A.J."/>
            <person name="Thomas B.C."/>
            <person name="Singh A."/>
            <person name="Wilkins M.J."/>
            <person name="Karaoz U."/>
            <person name="Brodie E.L."/>
            <person name="Williams K.H."/>
            <person name="Hubbard S.S."/>
            <person name="Banfield J.F."/>
        </authorList>
    </citation>
    <scope>NUCLEOTIDE SEQUENCE [LARGE SCALE GENOMIC DNA]</scope>
</reference>
<dbReference type="InterPro" id="IPR002831">
    <property type="entry name" value="Tscrpt_reg_TrmB_N"/>
</dbReference>
<accession>A0A1F5WGW1</accession>
<dbReference type="EMBL" id="MFHQ01000003">
    <property type="protein sequence ID" value="OGF74827.1"/>
    <property type="molecule type" value="Genomic_DNA"/>
</dbReference>
<comment type="caution">
    <text evidence="2">The sequence shown here is derived from an EMBL/GenBank/DDBJ whole genome shotgun (WGS) entry which is preliminary data.</text>
</comment>
<feature type="domain" description="Transcription regulator TrmB N-terminal" evidence="1">
    <location>
        <begin position="8"/>
        <end position="75"/>
    </location>
</feature>
<dbReference type="Proteomes" id="UP000178406">
    <property type="component" value="Unassembled WGS sequence"/>
</dbReference>
<dbReference type="Gene3D" id="1.10.10.10">
    <property type="entry name" value="Winged helix-like DNA-binding domain superfamily/Winged helix DNA-binding domain"/>
    <property type="match status" value="1"/>
</dbReference>
<protein>
    <recommendedName>
        <fullName evidence="1">Transcription regulator TrmB N-terminal domain-containing protein</fullName>
    </recommendedName>
</protein>
<dbReference type="InterPro" id="IPR051797">
    <property type="entry name" value="TrmB-like"/>
</dbReference>
<organism evidence="2 3">
    <name type="scientific">Candidatus Giovannonibacteria bacterium RIFCSPHIGHO2_02_FULL_46_20</name>
    <dbReference type="NCBI Taxonomy" id="1798338"/>
    <lineage>
        <taxon>Bacteria</taxon>
        <taxon>Candidatus Giovannoniibacteriota</taxon>
    </lineage>
</organism>
<dbReference type="InterPro" id="IPR036388">
    <property type="entry name" value="WH-like_DNA-bd_sf"/>
</dbReference>
<gene>
    <name evidence="2" type="ORF">A3J56_02610</name>
</gene>
<dbReference type="PANTHER" id="PTHR34293">
    <property type="entry name" value="HTH-TYPE TRANSCRIPTIONAL REGULATOR TRMBL2"/>
    <property type="match status" value="1"/>
</dbReference>
<evidence type="ECO:0000313" key="3">
    <source>
        <dbReference type="Proteomes" id="UP000178406"/>
    </source>
</evidence>
<dbReference type="InterPro" id="IPR011991">
    <property type="entry name" value="ArsR-like_HTH"/>
</dbReference>
<evidence type="ECO:0000259" key="1">
    <source>
        <dbReference type="Pfam" id="PF01978"/>
    </source>
</evidence>
<dbReference type="CDD" id="cd00090">
    <property type="entry name" value="HTH_ARSR"/>
    <property type="match status" value="1"/>
</dbReference>
<evidence type="ECO:0000313" key="2">
    <source>
        <dbReference type="EMBL" id="OGF74827.1"/>
    </source>
</evidence>
<dbReference type="AlphaFoldDB" id="A0A1F5WGW1"/>
<dbReference type="PANTHER" id="PTHR34293:SF1">
    <property type="entry name" value="HTH-TYPE TRANSCRIPTIONAL REGULATOR TRMBL2"/>
    <property type="match status" value="1"/>
</dbReference>
<dbReference type="SUPFAM" id="SSF46785">
    <property type="entry name" value="Winged helix' DNA-binding domain"/>
    <property type="match status" value="1"/>
</dbReference>
<dbReference type="InterPro" id="IPR036390">
    <property type="entry name" value="WH_DNA-bd_sf"/>
</dbReference>
<dbReference type="STRING" id="1798338.A3J56_02610"/>
<proteinExistence type="predicted"/>